<reference evidence="1 2" key="1">
    <citation type="submission" date="2020-08" db="EMBL/GenBank/DDBJ databases">
        <title>Genomic Encyclopedia of Type Strains, Phase IV (KMG-IV): sequencing the most valuable type-strain genomes for metagenomic binning, comparative biology and taxonomic classification.</title>
        <authorList>
            <person name="Goeker M."/>
        </authorList>
    </citation>
    <scope>NUCLEOTIDE SEQUENCE [LARGE SCALE GENOMIC DNA]</scope>
    <source>
        <strain evidence="1 2">DSM 105481</strain>
    </source>
</reference>
<gene>
    <name evidence="1" type="ORF">HNP81_001973</name>
</gene>
<evidence type="ECO:0000313" key="2">
    <source>
        <dbReference type="Proteomes" id="UP000626697"/>
    </source>
</evidence>
<protein>
    <submittedName>
        <fullName evidence="1">Uncharacterized protein</fullName>
    </submittedName>
</protein>
<dbReference type="Proteomes" id="UP000626697">
    <property type="component" value="Unassembled WGS sequence"/>
</dbReference>
<accession>A0ABR6CNS3</accession>
<name>A0ABR6CNS3_9BACI</name>
<dbReference type="EMBL" id="JACJHX010000005">
    <property type="protein sequence ID" value="MBA9026688.1"/>
    <property type="molecule type" value="Genomic_DNA"/>
</dbReference>
<comment type="caution">
    <text evidence="1">The sequence shown here is derived from an EMBL/GenBank/DDBJ whole genome shotgun (WGS) entry which is preliminary data.</text>
</comment>
<keyword evidence="2" id="KW-1185">Reference proteome</keyword>
<proteinExistence type="predicted"/>
<organism evidence="1 2">
    <name type="scientific">Peribacillus huizhouensis</name>
    <dbReference type="NCBI Taxonomy" id="1501239"/>
    <lineage>
        <taxon>Bacteria</taxon>
        <taxon>Bacillati</taxon>
        <taxon>Bacillota</taxon>
        <taxon>Bacilli</taxon>
        <taxon>Bacillales</taxon>
        <taxon>Bacillaceae</taxon>
        <taxon>Peribacillus</taxon>
    </lineage>
</organism>
<evidence type="ECO:0000313" key="1">
    <source>
        <dbReference type="EMBL" id="MBA9026688.1"/>
    </source>
</evidence>
<sequence length="64" mass="7386">MVRAFFNLRSDAKQEVSNDFDLKGFEDLIFRVAGSAVRQMDTETYGMLRKALFLSLHNVVIEPF</sequence>